<evidence type="ECO:0000256" key="3">
    <source>
        <dbReference type="ARBA" id="ARBA00023242"/>
    </source>
</evidence>
<feature type="non-terminal residue" evidence="5">
    <location>
        <position position="1"/>
    </location>
</feature>
<dbReference type="PANTHER" id="PTHR14087">
    <property type="entry name" value="THYMOCYTE NUCLEAR PROTEIN 1"/>
    <property type="match status" value="1"/>
</dbReference>
<evidence type="ECO:0000259" key="4">
    <source>
        <dbReference type="Pfam" id="PF01878"/>
    </source>
</evidence>
<name>A0ABN8MXM6_9CNID</name>
<reference evidence="5 6" key="1">
    <citation type="submission" date="2022-05" db="EMBL/GenBank/DDBJ databases">
        <authorList>
            <consortium name="Genoscope - CEA"/>
            <person name="William W."/>
        </authorList>
    </citation>
    <scope>NUCLEOTIDE SEQUENCE [LARGE SCALE GENOMIC DNA]</scope>
</reference>
<comment type="caution">
    <text evidence="5">The sequence shown here is derived from an EMBL/GenBank/DDBJ whole genome shotgun (WGS) entry which is preliminary data.</text>
</comment>
<comment type="subcellular location">
    <subcellularLocation>
        <location evidence="1">Nucleus</location>
    </subcellularLocation>
</comment>
<evidence type="ECO:0000256" key="2">
    <source>
        <dbReference type="ARBA" id="ARBA00014654"/>
    </source>
</evidence>
<dbReference type="Proteomes" id="UP001159427">
    <property type="component" value="Unassembled WGS sequence"/>
</dbReference>
<protein>
    <recommendedName>
        <fullName evidence="2">Thymocyte nuclear protein 1</fullName>
    </recommendedName>
</protein>
<keyword evidence="6" id="KW-1185">Reference proteome</keyword>
<keyword evidence="3" id="KW-0539">Nucleus</keyword>
<evidence type="ECO:0000313" key="5">
    <source>
        <dbReference type="EMBL" id="CAH3036668.1"/>
    </source>
</evidence>
<dbReference type="Pfam" id="PF01878">
    <property type="entry name" value="EVE"/>
    <property type="match status" value="1"/>
</dbReference>
<organism evidence="5 6">
    <name type="scientific">Porites evermanni</name>
    <dbReference type="NCBI Taxonomy" id="104178"/>
    <lineage>
        <taxon>Eukaryota</taxon>
        <taxon>Metazoa</taxon>
        <taxon>Cnidaria</taxon>
        <taxon>Anthozoa</taxon>
        <taxon>Hexacorallia</taxon>
        <taxon>Scleractinia</taxon>
        <taxon>Fungiina</taxon>
        <taxon>Poritidae</taxon>
        <taxon>Porites</taxon>
    </lineage>
</organism>
<dbReference type="InterPro" id="IPR002740">
    <property type="entry name" value="EVE_domain"/>
</dbReference>
<gene>
    <name evidence="5" type="ORF">PEVE_00039671</name>
</gene>
<dbReference type="InterPro" id="IPR015947">
    <property type="entry name" value="PUA-like_sf"/>
</dbReference>
<sequence length="158" mass="18216">QVQYTRWLIKSEPESRIEKGVDVKFGIDDLQKEPDQTTGWDGVRNYQARNFMRDQMKKGQLAFFYHSNCKTPGIAGIAEVKLYKTYKKQLIQWPTYDGFILLVETKLLLTDLSSFLQEHKVSGGPLKSIALFTSARLSVQPVTEDEFDYICSLEDKKP</sequence>
<dbReference type="SUPFAM" id="SSF88697">
    <property type="entry name" value="PUA domain-like"/>
    <property type="match status" value="1"/>
</dbReference>
<dbReference type="InterPro" id="IPR052181">
    <property type="entry name" value="5hmC_binding"/>
</dbReference>
<proteinExistence type="predicted"/>
<dbReference type="CDD" id="cd21133">
    <property type="entry name" value="EVE"/>
    <property type="match status" value="1"/>
</dbReference>
<feature type="domain" description="EVE" evidence="4">
    <location>
        <begin position="6"/>
        <end position="152"/>
    </location>
</feature>
<evidence type="ECO:0000313" key="6">
    <source>
        <dbReference type="Proteomes" id="UP001159427"/>
    </source>
</evidence>
<accession>A0ABN8MXM6</accession>
<dbReference type="EMBL" id="CALNXI010000702">
    <property type="protein sequence ID" value="CAH3036668.1"/>
    <property type="molecule type" value="Genomic_DNA"/>
</dbReference>
<dbReference type="InterPro" id="IPR047197">
    <property type="entry name" value="THYN1-like_EVE"/>
</dbReference>
<evidence type="ECO:0000256" key="1">
    <source>
        <dbReference type="ARBA" id="ARBA00004123"/>
    </source>
</evidence>
<dbReference type="PANTHER" id="PTHR14087:SF7">
    <property type="entry name" value="THYMOCYTE NUCLEAR PROTEIN 1"/>
    <property type="match status" value="1"/>
</dbReference>
<dbReference type="Gene3D" id="3.10.590.10">
    <property type="entry name" value="ph1033 like domains"/>
    <property type="match status" value="2"/>
</dbReference>